<proteinExistence type="predicted"/>
<dbReference type="SUPFAM" id="SSF57997">
    <property type="entry name" value="Tropomyosin"/>
    <property type="match status" value="1"/>
</dbReference>
<reference evidence="2" key="1">
    <citation type="journal article" date="2023" name="Mol. Phylogenet. Evol.">
        <title>Genome-scale phylogeny and comparative genomics of the fungal order Sordariales.</title>
        <authorList>
            <person name="Hensen N."/>
            <person name="Bonometti L."/>
            <person name="Westerberg I."/>
            <person name="Brannstrom I.O."/>
            <person name="Guillou S."/>
            <person name="Cros-Aarteil S."/>
            <person name="Calhoun S."/>
            <person name="Haridas S."/>
            <person name="Kuo A."/>
            <person name="Mondo S."/>
            <person name="Pangilinan J."/>
            <person name="Riley R."/>
            <person name="LaButti K."/>
            <person name="Andreopoulos B."/>
            <person name="Lipzen A."/>
            <person name="Chen C."/>
            <person name="Yan M."/>
            <person name="Daum C."/>
            <person name="Ng V."/>
            <person name="Clum A."/>
            <person name="Steindorff A."/>
            <person name="Ohm R.A."/>
            <person name="Martin F."/>
            <person name="Silar P."/>
            <person name="Natvig D.O."/>
            <person name="Lalanne C."/>
            <person name="Gautier V."/>
            <person name="Ament-Velasquez S.L."/>
            <person name="Kruys A."/>
            <person name="Hutchinson M.I."/>
            <person name="Powell A.J."/>
            <person name="Barry K."/>
            <person name="Miller A.N."/>
            <person name="Grigoriev I.V."/>
            <person name="Debuchy R."/>
            <person name="Gladieux P."/>
            <person name="Hiltunen Thoren M."/>
            <person name="Johannesson H."/>
        </authorList>
    </citation>
    <scope>NUCLEOTIDE SEQUENCE</scope>
    <source>
        <strain evidence="2">SMH4131-1</strain>
    </source>
</reference>
<sequence length="179" mass="20126">MHRTQTGEIDRANNEVSALRTVVTSLLSQHESMKHEISYLKAELRLSRGEATIVKANNATQSTQVSHIAEEMEAIEDRTQDTTDNVLAPLQRSVELMGEVVAELEESKEQHDSERAEMAGKFRVLESKLEEVEEKHEREMEDARKVLRAFHSVLDVYLMGAAPALESASVRANKRGAKQ</sequence>
<name>A0AAE0J3S1_9PEZI</name>
<dbReference type="EMBL" id="JAUEPO010000001">
    <property type="protein sequence ID" value="KAK3336339.1"/>
    <property type="molecule type" value="Genomic_DNA"/>
</dbReference>
<gene>
    <name evidence="2" type="ORF">B0T19DRAFT_409205</name>
</gene>
<evidence type="ECO:0000256" key="1">
    <source>
        <dbReference type="SAM" id="Coils"/>
    </source>
</evidence>
<organism evidence="2 3">
    <name type="scientific">Cercophora scortea</name>
    <dbReference type="NCBI Taxonomy" id="314031"/>
    <lineage>
        <taxon>Eukaryota</taxon>
        <taxon>Fungi</taxon>
        <taxon>Dikarya</taxon>
        <taxon>Ascomycota</taxon>
        <taxon>Pezizomycotina</taxon>
        <taxon>Sordariomycetes</taxon>
        <taxon>Sordariomycetidae</taxon>
        <taxon>Sordariales</taxon>
        <taxon>Lasiosphaeriaceae</taxon>
        <taxon>Cercophora</taxon>
    </lineage>
</organism>
<accession>A0AAE0J3S1</accession>
<dbReference type="Proteomes" id="UP001286456">
    <property type="component" value="Unassembled WGS sequence"/>
</dbReference>
<dbReference type="Gene3D" id="1.10.287.1490">
    <property type="match status" value="1"/>
</dbReference>
<comment type="caution">
    <text evidence="2">The sequence shown here is derived from an EMBL/GenBank/DDBJ whole genome shotgun (WGS) entry which is preliminary data.</text>
</comment>
<evidence type="ECO:0000313" key="3">
    <source>
        <dbReference type="Proteomes" id="UP001286456"/>
    </source>
</evidence>
<reference evidence="2" key="2">
    <citation type="submission" date="2023-06" db="EMBL/GenBank/DDBJ databases">
        <authorList>
            <consortium name="Lawrence Berkeley National Laboratory"/>
            <person name="Haridas S."/>
            <person name="Hensen N."/>
            <person name="Bonometti L."/>
            <person name="Westerberg I."/>
            <person name="Brannstrom I.O."/>
            <person name="Guillou S."/>
            <person name="Cros-Aarteil S."/>
            <person name="Calhoun S."/>
            <person name="Kuo A."/>
            <person name="Mondo S."/>
            <person name="Pangilinan J."/>
            <person name="Riley R."/>
            <person name="Labutti K."/>
            <person name="Andreopoulos B."/>
            <person name="Lipzen A."/>
            <person name="Chen C."/>
            <person name="Yanf M."/>
            <person name="Daum C."/>
            <person name="Ng V."/>
            <person name="Clum A."/>
            <person name="Steindorff A."/>
            <person name="Ohm R."/>
            <person name="Martin F."/>
            <person name="Silar P."/>
            <person name="Natvig D."/>
            <person name="Lalanne C."/>
            <person name="Gautier V."/>
            <person name="Ament-Velasquez S.L."/>
            <person name="Kruys A."/>
            <person name="Hutchinson M.I."/>
            <person name="Powell A.J."/>
            <person name="Barry K."/>
            <person name="Miller A.N."/>
            <person name="Grigoriev I.V."/>
            <person name="Debuchy R."/>
            <person name="Gladieux P."/>
            <person name="Thoren M.H."/>
            <person name="Johannesson H."/>
        </authorList>
    </citation>
    <scope>NUCLEOTIDE SEQUENCE</scope>
    <source>
        <strain evidence="2">SMH4131-1</strain>
    </source>
</reference>
<feature type="coiled-coil region" evidence="1">
    <location>
        <begin position="101"/>
        <end position="149"/>
    </location>
</feature>
<keyword evidence="3" id="KW-1185">Reference proteome</keyword>
<dbReference type="AlphaFoldDB" id="A0AAE0J3S1"/>
<protein>
    <submittedName>
        <fullName evidence="2">Uncharacterized protein</fullName>
    </submittedName>
</protein>
<keyword evidence="1" id="KW-0175">Coiled coil</keyword>
<evidence type="ECO:0000313" key="2">
    <source>
        <dbReference type="EMBL" id="KAK3336339.1"/>
    </source>
</evidence>